<dbReference type="PROSITE" id="PS00061">
    <property type="entry name" value="ADH_SHORT"/>
    <property type="match status" value="1"/>
</dbReference>
<accession>D6TBD1</accession>
<sequence>MSETQKPLAGQIALVTGGSQGLGRAMAKALAEAGAYVTITARSQENLQETALLLQEAGHTVLALEGDVTNQASVEEIVRRTEQQWGAIDVLVNNAGALTGLGYIWETDPQKWWDSMEVNVRGPYLYTRAVLPNMLARKRGRIINIVSRIGTVALPAQSAYTVSKSALIRFTENVAIETKDRGISVFALHPGTIPTAMSLQMADFREQQFQQGSAFRTLLTDVPEQPSDVVVWLATGKGDVLTGRYISAKDDLNALVQHAEQVQQEDLYTLRLNTLP</sequence>
<dbReference type="eggNOG" id="COG1028">
    <property type="taxonomic scope" value="Bacteria"/>
</dbReference>
<dbReference type="InterPro" id="IPR020904">
    <property type="entry name" value="Sc_DH/Rdtase_CS"/>
</dbReference>
<reference evidence="4 5" key="1">
    <citation type="journal article" date="2011" name="Stand. Genomic Sci.">
        <title>Non-contiguous finished genome sequence and contextual data of the filamentous soil bacterium Ktedonobacter racemifer type strain (SOSP1-21).</title>
        <authorList>
            <person name="Chang Y.J."/>
            <person name="Land M."/>
            <person name="Hauser L."/>
            <person name="Chertkov O."/>
            <person name="Del Rio T.G."/>
            <person name="Nolan M."/>
            <person name="Copeland A."/>
            <person name="Tice H."/>
            <person name="Cheng J.F."/>
            <person name="Lucas S."/>
            <person name="Han C."/>
            <person name="Goodwin L."/>
            <person name="Pitluck S."/>
            <person name="Ivanova N."/>
            <person name="Ovchinikova G."/>
            <person name="Pati A."/>
            <person name="Chen A."/>
            <person name="Palaniappan K."/>
            <person name="Mavromatis K."/>
            <person name="Liolios K."/>
            <person name="Brettin T."/>
            <person name="Fiebig A."/>
            <person name="Rohde M."/>
            <person name="Abt B."/>
            <person name="Goker M."/>
            <person name="Detter J.C."/>
            <person name="Woyke T."/>
            <person name="Bristow J."/>
            <person name="Eisen J.A."/>
            <person name="Markowitz V."/>
            <person name="Hugenholtz P."/>
            <person name="Kyrpides N.C."/>
            <person name="Klenk H.P."/>
            <person name="Lapidus A."/>
        </authorList>
    </citation>
    <scope>NUCLEOTIDE SEQUENCE [LARGE SCALE GENOMIC DNA]</scope>
    <source>
        <strain evidence="5">DSM 44963</strain>
    </source>
</reference>
<dbReference type="PRINTS" id="PR00081">
    <property type="entry name" value="GDHRDH"/>
</dbReference>
<dbReference type="GO" id="GO:0016616">
    <property type="term" value="F:oxidoreductase activity, acting on the CH-OH group of donors, NAD or NADP as acceptor"/>
    <property type="evidence" value="ECO:0007669"/>
    <property type="project" value="TreeGrafter"/>
</dbReference>
<name>D6TBD1_KTERA</name>
<evidence type="ECO:0000313" key="5">
    <source>
        <dbReference type="Proteomes" id="UP000004508"/>
    </source>
</evidence>
<dbReference type="Gene3D" id="3.40.50.720">
    <property type="entry name" value="NAD(P)-binding Rossmann-like Domain"/>
    <property type="match status" value="1"/>
</dbReference>
<keyword evidence="2" id="KW-0560">Oxidoreductase</keyword>
<dbReference type="InParanoid" id="D6TBD1"/>
<dbReference type="CDD" id="cd05233">
    <property type="entry name" value="SDR_c"/>
    <property type="match status" value="1"/>
</dbReference>
<evidence type="ECO:0000313" key="4">
    <source>
        <dbReference type="EMBL" id="EFH87915.1"/>
    </source>
</evidence>
<comment type="caution">
    <text evidence="4">The sequence shown here is derived from an EMBL/GenBank/DDBJ whole genome shotgun (WGS) entry which is preliminary data.</text>
</comment>
<evidence type="ECO:0000256" key="1">
    <source>
        <dbReference type="ARBA" id="ARBA00006484"/>
    </source>
</evidence>
<dbReference type="EMBL" id="ADVG01000001">
    <property type="protein sequence ID" value="EFH87915.1"/>
    <property type="molecule type" value="Genomic_DNA"/>
</dbReference>
<evidence type="ECO:0000256" key="3">
    <source>
        <dbReference type="RuleBase" id="RU000363"/>
    </source>
</evidence>
<dbReference type="PANTHER" id="PTHR42760:SF37">
    <property type="entry name" value="CLAVALDEHYDE DEHYDROGENASE"/>
    <property type="match status" value="1"/>
</dbReference>
<comment type="similarity">
    <text evidence="1 3">Belongs to the short-chain dehydrogenases/reductases (SDR) family.</text>
</comment>
<dbReference type="PRINTS" id="PR00080">
    <property type="entry name" value="SDRFAMILY"/>
</dbReference>
<dbReference type="PANTHER" id="PTHR42760">
    <property type="entry name" value="SHORT-CHAIN DEHYDROGENASES/REDUCTASES FAMILY MEMBER"/>
    <property type="match status" value="1"/>
</dbReference>
<protein>
    <submittedName>
        <fullName evidence="4">Short-chain dehydrogenase/reductase SDR</fullName>
    </submittedName>
</protein>
<dbReference type="AlphaFoldDB" id="D6TBD1"/>
<dbReference type="Pfam" id="PF00106">
    <property type="entry name" value="adh_short"/>
    <property type="match status" value="1"/>
</dbReference>
<dbReference type="InterPro" id="IPR002347">
    <property type="entry name" value="SDR_fam"/>
</dbReference>
<dbReference type="InterPro" id="IPR036291">
    <property type="entry name" value="NAD(P)-bd_dom_sf"/>
</dbReference>
<dbReference type="STRING" id="485913.Krac_9268"/>
<dbReference type="Proteomes" id="UP000004508">
    <property type="component" value="Unassembled WGS sequence"/>
</dbReference>
<dbReference type="SUPFAM" id="SSF51735">
    <property type="entry name" value="NAD(P)-binding Rossmann-fold domains"/>
    <property type="match status" value="1"/>
</dbReference>
<dbReference type="RefSeq" id="WP_007903523.1">
    <property type="nucleotide sequence ID" value="NZ_ADVG01000001.1"/>
</dbReference>
<dbReference type="OrthoDB" id="9803333at2"/>
<proteinExistence type="inferred from homology"/>
<organism evidence="4 5">
    <name type="scientific">Ktedonobacter racemifer DSM 44963</name>
    <dbReference type="NCBI Taxonomy" id="485913"/>
    <lineage>
        <taxon>Bacteria</taxon>
        <taxon>Bacillati</taxon>
        <taxon>Chloroflexota</taxon>
        <taxon>Ktedonobacteria</taxon>
        <taxon>Ktedonobacterales</taxon>
        <taxon>Ktedonobacteraceae</taxon>
        <taxon>Ktedonobacter</taxon>
    </lineage>
</organism>
<keyword evidence="5" id="KW-1185">Reference proteome</keyword>
<evidence type="ECO:0000256" key="2">
    <source>
        <dbReference type="ARBA" id="ARBA00023002"/>
    </source>
</evidence>
<dbReference type="FunFam" id="3.40.50.720:FF:000084">
    <property type="entry name" value="Short-chain dehydrogenase reductase"/>
    <property type="match status" value="1"/>
</dbReference>
<gene>
    <name evidence="4" type="ORF">Krac_9268</name>
</gene>